<gene>
    <name evidence="15" type="ORF">BN1708_011741</name>
</gene>
<evidence type="ECO:0000256" key="13">
    <source>
        <dbReference type="SAM" id="SignalP"/>
    </source>
</evidence>
<organism evidence="15 16">
    <name type="scientific">Verticillium longisporum</name>
    <name type="common">Verticillium dahliae var. longisporum</name>
    <dbReference type="NCBI Taxonomy" id="100787"/>
    <lineage>
        <taxon>Eukaryota</taxon>
        <taxon>Fungi</taxon>
        <taxon>Dikarya</taxon>
        <taxon>Ascomycota</taxon>
        <taxon>Pezizomycotina</taxon>
        <taxon>Sordariomycetes</taxon>
        <taxon>Hypocreomycetidae</taxon>
        <taxon>Glomerellales</taxon>
        <taxon>Plectosphaerellaceae</taxon>
        <taxon>Verticillium</taxon>
    </lineage>
</organism>
<evidence type="ECO:0000256" key="12">
    <source>
        <dbReference type="SAM" id="Phobius"/>
    </source>
</evidence>
<dbReference type="InterPro" id="IPR001137">
    <property type="entry name" value="Glyco_hydro_11"/>
</dbReference>
<feature type="compositionally biased region" description="Basic and acidic residues" evidence="11">
    <location>
        <begin position="800"/>
        <end position="823"/>
    </location>
</feature>
<dbReference type="InterPro" id="IPR006769">
    <property type="entry name" value="MCU_C"/>
</dbReference>
<feature type="active site" description="Proton donor" evidence="10">
    <location>
        <position position="239"/>
    </location>
</feature>
<keyword evidence="12" id="KW-0472">Membrane</keyword>
<dbReference type="Pfam" id="PF04678">
    <property type="entry name" value="MCU"/>
    <property type="match status" value="1"/>
</dbReference>
<evidence type="ECO:0000259" key="14">
    <source>
        <dbReference type="PROSITE" id="PS51761"/>
    </source>
</evidence>
<evidence type="ECO:0000256" key="5">
    <source>
        <dbReference type="ARBA" id="ARBA00022651"/>
    </source>
</evidence>
<evidence type="ECO:0000256" key="8">
    <source>
        <dbReference type="ARBA" id="ARBA00023295"/>
    </source>
</evidence>
<evidence type="ECO:0000256" key="3">
    <source>
        <dbReference type="ARBA" id="ARBA00007792"/>
    </source>
</evidence>
<proteinExistence type="inferred from homology"/>
<dbReference type="InterPro" id="IPR033123">
    <property type="entry name" value="GH11_dom"/>
</dbReference>
<dbReference type="PROSITE" id="PS51761">
    <property type="entry name" value="GH11_3"/>
    <property type="match status" value="1"/>
</dbReference>
<dbReference type="SUPFAM" id="SSF49899">
    <property type="entry name" value="Concanavalin A-like lectins/glucanases"/>
    <property type="match status" value="1"/>
</dbReference>
<dbReference type="UniPathway" id="UPA00114"/>
<dbReference type="PANTHER" id="PTHR46828:SF2">
    <property type="entry name" value="ENDO-1,4-BETA-XYLANASE A-RELATED"/>
    <property type="match status" value="1"/>
</dbReference>
<evidence type="ECO:0000256" key="9">
    <source>
        <dbReference type="ARBA" id="ARBA00023326"/>
    </source>
</evidence>
<keyword evidence="6 10" id="KW-0378">Hydrolase</keyword>
<dbReference type="EMBL" id="CVQH01007446">
    <property type="protein sequence ID" value="CRK16347.1"/>
    <property type="molecule type" value="Genomic_DNA"/>
</dbReference>
<comment type="pathway">
    <text evidence="2 10">Glycan degradation; xylan degradation.</text>
</comment>
<feature type="region of interest" description="Disordered" evidence="11">
    <location>
        <begin position="771"/>
        <end position="823"/>
    </location>
</feature>
<reference evidence="15 16" key="1">
    <citation type="submission" date="2015-05" db="EMBL/GenBank/DDBJ databases">
        <authorList>
            <person name="Wang D.B."/>
            <person name="Wang M."/>
        </authorList>
    </citation>
    <scope>NUCLEOTIDE SEQUENCE [LARGE SCALE GENOMIC DNA]</scope>
    <source>
        <strain evidence="15">VL1</strain>
    </source>
</reference>
<feature type="signal peptide" evidence="13">
    <location>
        <begin position="1"/>
        <end position="19"/>
    </location>
</feature>
<evidence type="ECO:0000256" key="6">
    <source>
        <dbReference type="ARBA" id="ARBA00022801"/>
    </source>
</evidence>
<evidence type="ECO:0000313" key="15">
    <source>
        <dbReference type="EMBL" id="CRK16347.1"/>
    </source>
</evidence>
<keyword evidence="7 10" id="KW-0119">Carbohydrate metabolism</keyword>
<feature type="compositionally biased region" description="Basic and acidic residues" evidence="11">
    <location>
        <begin position="372"/>
        <end position="386"/>
    </location>
</feature>
<dbReference type="AlphaFoldDB" id="A0A0G4L2X7"/>
<keyword evidence="13" id="KW-0732">Signal</keyword>
<dbReference type="Pfam" id="PF00457">
    <property type="entry name" value="Glyco_hydro_11"/>
    <property type="match status" value="1"/>
</dbReference>
<dbReference type="InterPro" id="IPR013320">
    <property type="entry name" value="ConA-like_dom_sf"/>
</dbReference>
<sequence>MVWFKSLLLAASALTAVLGRPFDSFDGPDVNITDADELLVRRQVTANSEGTHNGYFYSWWSDGGGQVTYTMGAGSRYSVTWKDTGNFVGGKGWNPGTGRYAVHPLTLLQTTTLGLTCCASTINYGGSFSPQGNGYLAVYGWTRNPLIEYYVVESYGTYNPGSGGQFKGTVTTDGGTYNVYVSTRTNQPSIDGTRTFQQYWSVRTSNRVGGAVTMQNHFNAWAQFGMNLGAHYYQIVATEGYQSSGSSDIYVQTHCPNHYYLTVCLGISLPLRTGPGQSSRQTDKIELQLHKTRTLHRIDDEMSIALRRVCCRWPDIRSTTSLTATCRSLPLVGSATPFRPAVPVSRDARYQDNGRAFSVSRALQAQGIEPDPGAKAKDLSHKAVHEEEQEFSEEFARRKQAHRPWHRAGSEAEPPSSSPDPTHGDKTRGRLLTTPTRLLKLILPLPLHADKADRTLNDEDKSEAALAREEHEEIQPLALLIHPHQPLSYIERLLQAEVPPIVDGNVQRPPAISFRAEADLGEDESTKKKPSKKTKKGQINATKKPEGNVSSYSGLGHDGPARASSEANWVKWSSSTEIGDFIRDAARGREFAVAIEGYDKELRVAVPSFNDRTYYMRVRLRKMSRRVESQAKIKQDCDELAHKAVHRIAQGGFAMLLGWWGTVYYVTFHTDAGWDLVEPVTYLVGLTTIMGGYMWFLYVSRELSYKAAMKVTLSKRQEALYAARGFNYEKWEGLVDEANALRREIKMVANEYDVDWDEMVDLGGEEVKEVLEEEKEKKKKKNSGKKEDEEEDEEDDEDGAERKPKRSGEKKGNNGKEKQGERD</sequence>
<keyword evidence="9 10" id="KW-0624">Polysaccharide degradation</keyword>
<name>A0A0G4L2X7_VERLO</name>
<evidence type="ECO:0000313" key="16">
    <source>
        <dbReference type="Proteomes" id="UP000044602"/>
    </source>
</evidence>
<evidence type="ECO:0000256" key="1">
    <source>
        <dbReference type="ARBA" id="ARBA00000681"/>
    </source>
</evidence>
<dbReference type="InterPro" id="IPR013319">
    <property type="entry name" value="GH11/12"/>
</dbReference>
<keyword evidence="16" id="KW-1185">Reference proteome</keyword>
<evidence type="ECO:0000256" key="4">
    <source>
        <dbReference type="ARBA" id="ARBA00012590"/>
    </source>
</evidence>
<dbReference type="GO" id="GO:0031176">
    <property type="term" value="F:endo-1,4-beta-xylanase activity"/>
    <property type="evidence" value="ECO:0007669"/>
    <property type="project" value="UniProtKB-UniRule"/>
</dbReference>
<keyword evidence="12" id="KW-1133">Transmembrane helix</keyword>
<feature type="transmembrane region" description="Helical" evidence="12">
    <location>
        <begin position="680"/>
        <end position="700"/>
    </location>
</feature>
<accession>A0A0G4L2X7</accession>
<feature type="region of interest" description="Disordered" evidence="11">
    <location>
        <begin position="515"/>
        <end position="563"/>
    </location>
</feature>
<dbReference type="GO" id="GO:0045493">
    <property type="term" value="P:xylan catabolic process"/>
    <property type="evidence" value="ECO:0007669"/>
    <property type="project" value="UniProtKB-UniRule"/>
</dbReference>
<dbReference type="PANTHER" id="PTHR46828">
    <property type="entry name" value="ENDO-1,4-BETA-XYLANASE A-RELATED"/>
    <property type="match status" value="1"/>
</dbReference>
<feature type="compositionally biased region" description="Acidic residues" evidence="11">
    <location>
        <begin position="788"/>
        <end position="799"/>
    </location>
</feature>
<dbReference type="EC" id="3.2.1.8" evidence="4 10"/>
<feature type="domain" description="GH11" evidence="14">
    <location>
        <begin position="43"/>
        <end position="252"/>
    </location>
</feature>
<feature type="chain" id="PRO_5002565766" description="endo-1,4-beta-xylanase" evidence="13">
    <location>
        <begin position="20"/>
        <end position="823"/>
    </location>
</feature>
<protein>
    <recommendedName>
        <fullName evidence="4 10">endo-1,4-beta-xylanase</fullName>
        <ecNumber evidence="4 10">3.2.1.8</ecNumber>
    </recommendedName>
</protein>
<dbReference type="STRING" id="100787.A0A0G4L2X7"/>
<keyword evidence="5 10" id="KW-0858">Xylan degradation</keyword>
<evidence type="ECO:0000256" key="7">
    <source>
        <dbReference type="ARBA" id="ARBA00023277"/>
    </source>
</evidence>
<dbReference type="Proteomes" id="UP000044602">
    <property type="component" value="Unassembled WGS sequence"/>
</dbReference>
<keyword evidence="8 10" id="KW-0326">Glycosidase</keyword>
<feature type="active site" description="Nucleophile" evidence="10">
    <location>
        <position position="148"/>
    </location>
</feature>
<comment type="catalytic activity">
    <reaction evidence="1 10">
        <text>Endohydrolysis of (1-&gt;4)-beta-D-xylosidic linkages in xylans.</text>
        <dbReference type="EC" id="3.2.1.8"/>
    </reaction>
</comment>
<feature type="compositionally biased region" description="Low complexity" evidence="11">
    <location>
        <begin position="411"/>
        <end position="421"/>
    </location>
</feature>
<dbReference type="InterPro" id="IPR018208">
    <property type="entry name" value="GH11_AS_1"/>
</dbReference>
<evidence type="ECO:0000256" key="10">
    <source>
        <dbReference type="PROSITE-ProRule" id="PRU01097"/>
    </source>
</evidence>
<dbReference type="PRINTS" id="PR00911">
    <property type="entry name" value="GLHYDRLASE11"/>
</dbReference>
<evidence type="ECO:0000256" key="2">
    <source>
        <dbReference type="ARBA" id="ARBA00004851"/>
    </source>
</evidence>
<dbReference type="InterPro" id="IPR033119">
    <property type="entry name" value="GH11_AS_2"/>
</dbReference>
<keyword evidence="12" id="KW-0812">Transmembrane</keyword>
<feature type="region of interest" description="Disordered" evidence="11">
    <location>
        <begin position="364"/>
        <end position="433"/>
    </location>
</feature>
<dbReference type="PROSITE" id="PS00777">
    <property type="entry name" value="GH11_2"/>
    <property type="match status" value="1"/>
</dbReference>
<evidence type="ECO:0000256" key="11">
    <source>
        <dbReference type="SAM" id="MobiDB-lite"/>
    </source>
</evidence>
<dbReference type="Gene3D" id="2.60.120.180">
    <property type="match status" value="1"/>
</dbReference>
<comment type="similarity">
    <text evidence="3 10">Belongs to the glycosyl hydrolase 11 (cellulase G) family.</text>
</comment>
<dbReference type="PROSITE" id="PS00776">
    <property type="entry name" value="GH11_1"/>
    <property type="match status" value="1"/>
</dbReference>